<reference evidence="9 10" key="1">
    <citation type="journal article" date="2021" name="Pathogens">
        <title>Isolation and Characterization of Kingella bonacorsii sp. nov., A Novel Kingella Species Detected in a Stable Periodontitis Subject.</title>
        <authorList>
            <person name="Antezack A."/>
            <person name="Boxberger M."/>
            <person name="Rolland C."/>
            <person name="Monnet-Corti V."/>
            <person name="La Scola B."/>
        </authorList>
    </citation>
    <scope>NUCLEOTIDE SEQUENCE [LARGE SCALE GENOMIC DNA]</scope>
    <source>
        <strain evidence="9 10">Marseille-Q4569</strain>
    </source>
</reference>
<evidence type="ECO:0000313" key="9">
    <source>
        <dbReference type="EMBL" id="MBK0396624.1"/>
    </source>
</evidence>
<organism evidence="9 10">
    <name type="scientific">Kingella bonacorsii</name>
    <dbReference type="NCBI Taxonomy" id="2796361"/>
    <lineage>
        <taxon>Bacteria</taxon>
        <taxon>Pseudomonadati</taxon>
        <taxon>Pseudomonadota</taxon>
        <taxon>Betaproteobacteria</taxon>
        <taxon>Neisseriales</taxon>
        <taxon>Neisseriaceae</taxon>
        <taxon>Kingella</taxon>
    </lineage>
</organism>
<evidence type="ECO:0000256" key="3">
    <source>
        <dbReference type="ARBA" id="ARBA00022448"/>
    </source>
</evidence>
<accession>A0ABS1BTP0</accession>
<feature type="transmembrane region" description="Helical" evidence="8">
    <location>
        <begin position="203"/>
        <end position="225"/>
    </location>
</feature>
<gene>
    <name evidence="9" type="ORF">JDW22_08570</name>
</gene>
<evidence type="ECO:0000256" key="6">
    <source>
        <dbReference type="ARBA" id="ARBA00022989"/>
    </source>
</evidence>
<evidence type="ECO:0000256" key="7">
    <source>
        <dbReference type="ARBA" id="ARBA00023136"/>
    </source>
</evidence>
<keyword evidence="7 8" id="KW-0472">Membrane</keyword>
<comment type="subcellular location">
    <subcellularLocation>
        <location evidence="1 8">Cell membrane</location>
        <topology evidence="1 8">Multi-pass membrane protein</topology>
    </subcellularLocation>
</comment>
<dbReference type="InterPro" id="IPR052017">
    <property type="entry name" value="TSUP"/>
</dbReference>
<keyword evidence="10" id="KW-1185">Reference proteome</keyword>
<dbReference type="RefSeq" id="WP_200522751.1">
    <property type="nucleotide sequence ID" value="NZ_JAEHNZ010000002.1"/>
</dbReference>
<protein>
    <recommendedName>
        <fullName evidence="8">Probable membrane transporter protein</fullName>
    </recommendedName>
</protein>
<keyword evidence="4 8" id="KW-1003">Cell membrane</keyword>
<dbReference type="PANTHER" id="PTHR30269">
    <property type="entry name" value="TRANSMEMBRANE PROTEIN YFCA"/>
    <property type="match status" value="1"/>
</dbReference>
<comment type="caution">
    <text evidence="9">The sequence shown here is derived from an EMBL/GenBank/DDBJ whole genome shotgun (WGS) entry which is preliminary data.</text>
</comment>
<evidence type="ECO:0000256" key="8">
    <source>
        <dbReference type="RuleBase" id="RU363041"/>
    </source>
</evidence>
<keyword evidence="5 8" id="KW-0812">Transmembrane</keyword>
<dbReference type="InterPro" id="IPR002781">
    <property type="entry name" value="TM_pro_TauE-like"/>
</dbReference>
<sequence length="256" mass="26909">MDSVLLGLIVAGFAAGLMDAAVGGGGLLQIPALFGLLPGNTPVPSVLGVNKFASFTGTAMAAGQFVRRVRVPWRMLLPAAVLAFAASFFGAKLSALVPVRYMKPAMLAVMLAMLVYTFCKKDLGQMVRDAALTRREYAVGLATGAAIGLYDGILGPGTGSLLAFVFVRFFAYDFLTATASAKVINLTTNLAALAFFVPNGHIVWAWALPLAAANFCGGFVGSWLAMRGGVKFLRVGFMLALAVLMGKFGWDIWLNG</sequence>
<feature type="transmembrane region" description="Helical" evidence="8">
    <location>
        <begin position="101"/>
        <end position="119"/>
    </location>
</feature>
<proteinExistence type="inferred from homology"/>
<feature type="transmembrane region" description="Helical" evidence="8">
    <location>
        <begin position="139"/>
        <end position="167"/>
    </location>
</feature>
<evidence type="ECO:0000256" key="4">
    <source>
        <dbReference type="ARBA" id="ARBA00022475"/>
    </source>
</evidence>
<evidence type="ECO:0000256" key="2">
    <source>
        <dbReference type="ARBA" id="ARBA00009142"/>
    </source>
</evidence>
<dbReference type="PANTHER" id="PTHR30269:SF0">
    <property type="entry name" value="MEMBRANE TRANSPORTER PROTEIN YFCA-RELATED"/>
    <property type="match status" value="1"/>
</dbReference>
<feature type="transmembrane region" description="Helical" evidence="8">
    <location>
        <begin position="232"/>
        <end position="250"/>
    </location>
</feature>
<evidence type="ECO:0000256" key="5">
    <source>
        <dbReference type="ARBA" id="ARBA00022692"/>
    </source>
</evidence>
<evidence type="ECO:0000313" key="10">
    <source>
        <dbReference type="Proteomes" id="UP000614058"/>
    </source>
</evidence>
<keyword evidence="6 8" id="KW-1133">Transmembrane helix</keyword>
<comment type="similarity">
    <text evidence="2 8">Belongs to the 4-toluene sulfonate uptake permease (TSUP) (TC 2.A.102) family.</text>
</comment>
<keyword evidence="3" id="KW-0813">Transport</keyword>
<feature type="transmembrane region" description="Helical" evidence="8">
    <location>
        <begin position="75"/>
        <end position="95"/>
    </location>
</feature>
<dbReference type="Proteomes" id="UP000614058">
    <property type="component" value="Unassembled WGS sequence"/>
</dbReference>
<evidence type="ECO:0000256" key="1">
    <source>
        <dbReference type="ARBA" id="ARBA00004651"/>
    </source>
</evidence>
<dbReference type="Pfam" id="PF01925">
    <property type="entry name" value="TauE"/>
    <property type="match status" value="1"/>
</dbReference>
<name>A0ABS1BTP0_9NEIS</name>
<dbReference type="EMBL" id="JAEHNZ010000002">
    <property type="protein sequence ID" value="MBK0396624.1"/>
    <property type="molecule type" value="Genomic_DNA"/>
</dbReference>